<organism evidence="2 3">
    <name type="scientific">Salegentibacter flavus</name>
    <dbReference type="NCBI Taxonomy" id="287099"/>
    <lineage>
        <taxon>Bacteria</taxon>
        <taxon>Pseudomonadati</taxon>
        <taxon>Bacteroidota</taxon>
        <taxon>Flavobacteriia</taxon>
        <taxon>Flavobacteriales</taxon>
        <taxon>Flavobacteriaceae</taxon>
        <taxon>Salegentibacter</taxon>
    </lineage>
</organism>
<name>A0A1I5D410_9FLAO</name>
<proteinExistence type="predicted"/>
<feature type="transmembrane region" description="Helical" evidence="1">
    <location>
        <begin position="9"/>
        <end position="33"/>
    </location>
</feature>
<dbReference type="Proteomes" id="UP000199153">
    <property type="component" value="Unassembled WGS sequence"/>
</dbReference>
<evidence type="ECO:0000313" key="2">
    <source>
        <dbReference type="EMBL" id="SFN93978.1"/>
    </source>
</evidence>
<sequence>MKVILNYSLLYIFLIATLFHSVRFTFLVSFYTLNNESFTELFCENKDKPELECNGKCSITKASKDLNQEKNNQVLNGFQKEITLYVNFLVSENSFDLPETCLPNFQYLNFYSFLFAEQITPPPMGIS</sequence>
<dbReference type="AlphaFoldDB" id="A0A1I5D410"/>
<reference evidence="2 3" key="1">
    <citation type="submission" date="2016-10" db="EMBL/GenBank/DDBJ databases">
        <authorList>
            <person name="de Groot N.N."/>
        </authorList>
    </citation>
    <scope>NUCLEOTIDE SEQUENCE [LARGE SCALE GENOMIC DNA]</scope>
    <source>
        <strain evidence="2 3">DSM 17794</strain>
    </source>
</reference>
<gene>
    <name evidence="2" type="ORF">SAMN05660413_03161</name>
</gene>
<accession>A0A1I5D410</accession>
<protein>
    <submittedName>
        <fullName evidence="2">Uncharacterized protein</fullName>
    </submittedName>
</protein>
<dbReference type="EMBL" id="FOVL01000029">
    <property type="protein sequence ID" value="SFN93978.1"/>
    <property type="molecule type" value="Genomic_DNA"/>
</dbReference>
<keyword evidence="1" id="KW-0472">Membrane</keyword>
<keyword evidence="1" id="KW-0812">Transmembrane</keyword>
<dbReference type="STRING" id="287099.SAMN05660413_03161"/>
<keyword evidence="3" id="KW-1185">Reference proteome</keyword>
<evidence type="ECO:0000313" key="3">
    <source>
        <dbReference type="Proteomes" id="UP000199153"/>
    </source>
</evidence>
<evidence type="ECO:0000256" key="1">
    <source>
        <dbReference type="SAM" id="Phobius"/>
    </source>
</evidence>
<keyword evidence="1" id="KW-1133">Transmembrane helix</keyword>